<keyword evidence="4 7" id="KW-0812">Transmembrane</keyword>
<name>A0A7X2H497_9BACL</name>
<dbReference type="NCBIfam" id="TIGR00711">
    <property type="entry name" value="efflux_EmrB"/>
    <property type="match status" value="1"/>
</dbReference>
<dbReference type="InterPro" id="IPR011701">
    <property type="entry name" value="MFS"/>
</dbReference>
<feature type="transmembrane region" description="Helical" evidence="7">
    <location>
        <begin position="236"/>
        <end position="255"/>
    </location>
</feature>
<dbReference type="PANTHER" id="PTHR23501:SF170">
    <property type="entry name" value="MULTIDRUG RESISTANCE PROTEIN 3"/>
    <property type="match status" value="1"/>
</dbReference>
<dbReference type="Gene3D" id="1.20.1250.20">
    <property type="entry name" value="MFS general substrate transporter like domains"/>
    <property type="match status" value="2"/>
</dbReference>
<dbReference type="GO" id="GO:0005886">
    <property type="term" value="C:plasma membrane"/>
    <property type="evidence" value="ECO:0007669"/>
    <property type="project" value="UniProtKB-SubCell"/>
</dbReference>
<evidence type="ECO:0000313" key="9">
    <source>
        <dbReference type="EMBL" id="MRN53277.1"/>
    </source>
</evidence>
<sequence length="521" mass="54632">MIAKKGVEYLSSAKSPNLGIVIAGLLLGILMASMDSTIVATAMGNIVGELGGMDKFVWVTSAYLVAEMAGMPIFGKLSDMYGRKKFFVFGIVVFMAGSALCGTADTITQLAAFRALQGIGGGALVPIAFAIMYDAVPLESRGKLGGAFGAVFGLSSIFGPLLGAYITDHIAWQWVFYINLPLGVVAFAMVVFFYKESVEHSKQPIDWLGAGSLLGAVISLMFALELGGKQYAWDSSMILGLFAAFVVLALLFLYVETKVKEPIISFTLFKERLYAFSILCALFSGAAFIAASVYIPIFIQGVLGGTATNSGLVLLPMMVGSVITASTGGFLMAKISYRSLMIPTLALLVLGTALVATLTPDASRLLVTSYMILIGLGVGASFSVLSTAAIHGLTAQQRGSASATLNFLRSMGMTIGITSFGIIQSHYFAASLAKQFSASGTGAAGGAMDFKDPHSLLSPETRALIPPDILAKITEGLSSSIVNTFAWAVIPAGLALLASFFMGRQKMDASAEGKTLPSEQH</sequence>
<feature type="transmembrane region" description="Helical" evidence="7">
    <location>
        <begin position="20"/>
        <end position="44"/>
    </location>
</feature>
<protein>
    <submittedName>
        <fullName evidence="9">DHA2 family efflux MFS transporter permease subunit</fullName>
    </submittedName>
</protein>
<feature type="transmembrane region" description="Helical" evidence="7">
    <location>
        <begin position="111"/>
        <end position="132"/>
    </location>
</feature>
<evidence type="ECO:0000256" key="6">
    <source>
        <dbReference type="ARBA" id="ARBA00023136"/>
    </source>
</evidence>
<organism evidence="9 10">
    <name type="scientific">Paenibacillus monticola</name>
    <dbReference type="NCBI Taxonomy" id="2666075"/>
    <lineage>
        <taxon>Bacteria</taxon>
        <taxon>Bacillati</taxon>
        <taxon>Bacillota</taxon>
        <taxon>Bacilli</taxon>
        <taxon>Bacillales</taxon>
        <taxon>Paenibacillaceae</taxon>
        <taxon>Paenibacillus</taxon>
    </lineage>
</organism>
<feature type="transmembrane region" description="Helical" evidence="7">
    <location>
        <begin position="370"/>
        <end position="395"/>
    </location>
</feature>
<dbReference type="CDD" id="cd17502">
    <property type="entry name" value="MFS_Azr1_MDR_like"/>
    <property type="match status" value="1"/>
</dbReference>
<evidence type="ECO:0000313" key="10">
    <source>
        <dbReference type="Proteomes" id="UP000463051"/>
    </source>
</evidence>
<keyword evidence="2" id="KW-0813">Transport</keyword>
<dbReference type="RefSeq" id="WP_154118322.1">
    <property type="nucleotide sequence ID" value="NZ_WJXB01000003.1"/>
</dbReference>
<feature type="transmembrane region" description="Helical" evidence="7">
    <location>
        <begin position="144"/>
        <end position="166"/>
    </location>
</feature>
<feature type="transmembrane region" description="Helical" evidence="7">
    <location>
        <begin position="485"/>
        <end position="503"/>
    </location>
</feature>
<evidence type="ECO:0000256" key="1">
    <source>
        <dbReference type="ARBA" id="ARBA00004651"/>
    </source>
</evidence>
<dbReference type="InterPro" id="IPR036259">
    <property type="entry name" value="MFS_trans_sf"/>
</dbReference>
<keyword evidence="5 7" id="KW-1133">Transmembrane helix</keyword>
<feature type="transmembrane region" description="Helical" evidence="7">
    <location>
        <begin position="340"/>
        <end position="358"/>
    </location>
</feature>
<dbReference type="InterPro" id="IPR020846">
    <property type="entry name" value="MFS_dom"/>
</dbReference>
<dbReference type="EMBL" id="WJXB01000003">
    <property type="protein sequence ID" value="MRN53277.1"/>
    <property type="molecule type" value="Genomic_DNA"/>
</dbReference>
<keyword evidence="10" id="KW-1185">Reference proteome</keyword>
<accession>A0A7X2H497</accession>
<dbReference type="Proteomes" id="UP000463051">
    <property type="component" value="Unassembled WGS sequence"/>
</dbReference>
<feature type="transmembrane region" description="Helical" evidence="7">
    <location>
        <begin position="86"/>
        <end position="105"/>
    </location>
</feature>
<feature type="transmembrane region" description="Helical" evidence="7">
    <location>
        <begin position="311"/>
        <end position="333"/>
    </location>
</feature>
<keyword evidence="6 7" id="KW-0472">Membrane</keyword>
<feature type="transmembrane region" description="Helical" evidence="7">
    <location>
        <begin position="172"/>
        <end position="193"/>
    </location>
</feature>
<dbReference type="GO" id="GO:0022857">
    <property type="term" value="F:transmembrane transporter activity"/>
    <property type="evidence" value="ECO:0007669"/>
    <property type="project" value="InterPro"/>
</dbReference>
<dbReference type="InterPro" id="IPR004638">
    <property type="entry name" value="EmrB-like"/>
</dbReference>
<evidence type="ECO:0000256" key="2">
    <source>
        <dbReference type="ARBA" id="ARBA00022448"/>
    </source>
</evidence>
<feature type="transmembrane region" description="Helical" evidence="7">
    <location>
        <begin position="407"/>
        <end position="429"/>
    </location>
</feature>
<dbReference type="PROSITE" id="PS50850">
    <property type="entry name" value="MFS"/>
    <property type="match status" value="1"/>
</dbReference>
<proteinExistence type="predicted"/>
<evidence type="ECO:0000259" key="8">
    <source>
        <dbReference type="PROSITE" id="PS50850"/>
    </source>
</evidence>
<dbReference type="SUPFAM" id="SSF103473">
    <property type="entry name" value="MFS general substrate transporter"/>
    <property type="match status" value="2"/>
</dbReference>
<evidence type="ECO:0000256" key="3">
    <source>
        <dbReference type="ARBA" id="ARBA00022475"/>
    </source>
</evidence>
<dbReference type="PANTHER" id="PTHR23501">
    <property type="entry name" value="MAJOR FACILITATOR SUPERFAMILY"/>
    <property type="match status" value="1"/>
</dbReference>
<feature type="transmembrane region" description="Helical" evidence="7">
    <location>
        <begin position="56"/>
        <end position="74"/>
    </location>
</feature>
<comment type="caution">
    <text evidence="9">The sequence shown here is derived from an EMBL/GenBank/DDBJ whole genome shotgun (WGS) entry which is preliminary data.</text>
</comment>
<reference evidence="9 10" key="1">
    <citation type="submission" date="2019-11" db="EMBL/GenBank/DDBJ databases">
        <title>Paenibacillus monticola sp. nov., a novel PGPR strain isolated from mountain sample in China.</title>
        <authorList>
            <person name="Zhao Q."/>
            <person name="Li H.-P."/>
            <person name="Zhang J.-L."/>
        </authorList>
    </citation>
    <scope>NUCLEOTIDE SEQUENCE [LARGE SCALE GENOMIC DNA]</scope>
    <source>
        <strain evidence="9 10">LC-T2</strain>
    </source>
</reference>
<evidence type="ECO:0000256" key="5">
    <source>
        <dbReference type="ARBA" id="ARBA00022989"/>
    </source>
</evidence>
<feature type="domain" description="Major facilitator superfamily (MFS) profile" evidence="8">
    <location>
        <begin position="21"/>
        <end position="507"/>
    </location>
</feature>
<feature type="transmembrane region" description="Helical" evidence="7">
    <location>
        <begin position="205"/>
        <end position="224"/>
    </location>
</feature>
<dbReference type="FunFam" id="1.20.1720.10:FF:000004">
    <property type="entry name" value="EmrB/QacA family drug resistance transporter"/>
    <property type="match status" value="1"/>
</dbReference>
<gene>
    <name evidence="9" type="ORF">GJB61_09760</name>
</gene>
<feature type="transmembrane region" description="Helical" evidence="7">
    <location>
        <begin position="276"/>
        <end position="299"/>
    </location>
</feature>
<evidence type="ECO:0000256" key="4">
    <source>
        <dbReference type="ARBA" id="ARBA00022692"/>
    </source>
</evidence>
<dbReference type="Pfam" id="PF07690">
    <property type="entry name" value="MFS_1"/>
    <property type="match status" value="2"/>
</dbReference>
<keyword evidence="3" id="KW-1003">Cell membrane</keyword>
<evidence type="ECO:0000256" key="7">
    <source>
        <dbReference type="SAM" id="Phobius"/>
    </source>
</evidence>
<comment type="subcellular location">
    <subcellularLocation>
        <location evidence="1">Cell membrane</location>
        <topology evidence="1">Multi-pass membrane protein</topology>
    </subcellularLocation>
</comment>
<dbReference type="AlphaFoldDB" id="A0A7X2H497"/>